<dbReference type="Pfam" id="PF07494">
    <property type="entry name" value="Reg_prop"/>
    <property type="match status" value="5"/>
</dbReference>
<dbReference type="InterPro" id="IPR011110">
    <property type="entry name" value="Reg_prop"/>
</dbReference>
<dbReference type="SMART" id="SM00387">
    <property type="entry name" value="HATPase_c"/>
    <property type="match status" value="1"/>
</dbReference>
<dbReference type="CDD" id="cd17574">
    <property type="entry name" value="REC_OmpR"/>
    <property type="match status" value="1"/>
</dbReference>
<dbReference type="PROSITE" id="PS50109">
    <property type="entry name" value="HIS_KIN"/>
    <property type="match status" value="1"/>
</dbReference>
<dbReference type="InterPro" id="IPR018062">
    <property type="entry name" value="HTH_AraC-typ_CS"/>
</dbReference>
<evidence type="ECO:0000259" key="11">
    <source>
        <dbReference type="PROSITE" id="PS50109"/>
    </source>
</evidence>
<name>A0A926JTD4_9FLAO</name>
<dbReference type="InterPro" id="IPR003661">
    <property type="entry name" value="HisK_dim/P_dom"/>
</dbReference>
<comment type="caution">
    <text evidence="13">The sequence shown here is derived from an EMBL/GenBank/DDBJ whole genome shotgun (WGS) entry which is preliminary data.</text>
</comment>
<dbReference type="SMART" id="SM00388">
    <property type="entry name" value="HisKA"/>
    <property type="match status" value="1"/>
</dbReference>
<evidence type="ECO:0000256" key="3">
    <source>
        <dbReference type="ARBA" id="ARBA00022553"/>
    </source>
</evidence>
<feature type="domain" description="HTH araC/xylS-type" evidence="10">
    <location>
        <begin position="1269"/>
        <end position="1368"/>
    </location>
</feature>
<dbReference type="GO" id="GO:0000155">
    <property type="term" value="F:phosphorelay sensor kinase activity"/>
    <property type="evidence" value="ECO:0007669"/>
    <property type="project" value="InterPro"/>
</dbReference>
<keyword evidence="5" id="KW-0238">DNA-binding</keyword>
<evidence type="ECO:0000313" key="14">
    <source>
        <dbReference type="Proteomes" id="UP000653730"/>
    </source>
</evidence>
<evidence type="ECO:0000256" key="1">
    <source>
        <dbReference type="ARBA" id="ARBA00000085"/>
    </source>
</evidence>
<evidence type="ECO:0000256" key="6">
    <source>
        <dbReference type="ARBA" id="ARBA00023163"/>
    </source>
</evidence>
<dbReference type="PROSITE" id="PS01124">
    <property type="entry name" value="HTH_ARAC_FAMILY_2"/>
    <property type="match status" value="1"/>
</dbReference>
<dbReference type="GO" id="GO:0003700">
    <property type="term" value="F:DNA-binding transcription factor activity"/>
    <property type="evidence" value="ECO:0007669"/>
    <property type="project" value="InterPro"/>
</dbReference>
<dbReference type="SUPFAM" id="SSF63829">
    <property type="entry name" value="Calcium-dependent phosphotriesterase"/>
    <property type="match status" value="3"/>
</dbReference>
<feature type="transmembrane region" description="Helical" evidence="9">
    <location>
        <begin position="792"/>
        <end position="812"/>
    </location>
</feature>
<dbReference type="Pfam" id="PF00512">
    <property type="entry name" value="HisKA"/>
    <property type="match status" value="1"/>
</dbReference>
<evidence type="ECO:0000256" key="9">
    <source>
        <dbReference type="SAM" id="Phobius"/>
    </source>
</evidence>
<keyword evidence="3 7" id="KW-0597">Phosphoprotein</keyword>
<evidence type="ECO:0000259" key="12">
    <source>
        <dbReference type="PROSITE" id="PS50110"/>
    </source>
</evidence>
<feature type="domain" description="Response regulatory" evidence="12">
    <location>
        <begin position="1122"/>
        <end position="1237"/>
    </location>
</feature>
<protein>
    <recommendedName>
        <fullName evidence="2">histidine kinase</fullName>
        <ecNumber evidence="2">2.7.13.3</ecNumber>
    </recommendedName>
</protein>
<dbReference type="PROSITE" id="PS00041">
    <property type="entry name" value="HTH_ARAC_FAMILY_1"/>
    <property type="match status" value="1"/>
</dbReference>
<dbReference type="Proteomes" id="UP000653730">
    <property type="component" value="Unassembled WGS sequence"/>
</dbReference>
<dbReference type="Pfam" id="PF07495">
    <property type="entry name" value="Y_Y_Y"/>
    <property type="match status" value="1"/>
</dbReference>
<dbReference type="SUPFAM" id="SSF52172">
    <property type="entry name" value="CheY-like"/>
    <property type="match status" value="1"/>
</dbReference>
<dbReference type="Gene3D" id="1.10.287.130">
    <property type="match status" value="1"/>
</dbReference>
<evidence type="ECO:0000256" key="7">
    <source>
        <dbReference type="PROSITE-ProRule" id="PRU00169"/>
    </source>
</evidence>
<dbReference type="InterPro" id="IPR011006">
    <property type="entry name" value="CheY-like_superfamily"/>
</dbReference>
<dbReference type="InterPro" id="IPR036097">
    <property type="entry name" value="HisK_dim/P_sf"/>
</dbReference>
<evidence type="ECO:0000259" key="10">
    <source>
        <dbReference type="PROSITE" id="PS01124"/>
    </source>
</evidence>
<keyword evidence="6" id="KW-0804">Transcription</keyword>
<dbReference type="InterPro" id="IPR036890">
    <property type="entry name" value="HATPase_C_sf"/>
</dbReference>
<gene>
    <name evidence="13" type="ORF">IBL28_14460</name>
</gene>
<dbReference type="InterPro" id="IPR018060">
    <property type="entry name" value="HTH_AraC"/>
</dbReference>
<dbReference type="PROSITE" id="PS50110">
    <property type="entry name" value="RESPONSE_REGULATORY"/>
    <property type="match status" value="1"/>
</dbReference>
<keyword evidence="14" id="KW-1185">Reference proteome</keyword>
<dbReference type="InterPro" id="IPR005467">
    <property type="entry name" value="His_kinase_dom"/>
</dbReference>
<dbReference type="EC" id="2.7.13.3" evidence="2"/>
<dbReference type="PRINTS" id="PR00344">
    <property type="entry name" value="BCTRLSENSOR"/>
</dbReference>
<dbReference type="RefSeq" id="WP_187966312.1">
    <property type="nucleotide sequence ID" value="NZ_JACVDC010000049.1"/>
</dbReference>
<evidence type="ECO:0000256" key="8">
    <source>
        <dbReference type="SAM" id="MobiDB-lite"/>
    </source>
</evidence>
<dbReference type="EMBL" id="JACVDC010000049">
    <property type="protein sequence ID" value="MBC9797175.1"/>
    <property type="molecule type" value="Genomic_DNA"/>
</dbReference>
<keyword evidence="9" id="KW-0812">Transmembrane</keyword>
<dbReference type="Gene3D" id="3.40.50.2300">
    <property type="match status" value="1"/>
</dbReference>
<dbReference type="InterPro" id="IPR003594">
    <property type="entry name" value="HATPase_dom"/>
</dbReference>
<dbReference type="SMART" id="SM00342">
    <property type="entry name" value="HTH_ARAC"/>
    <property type="match status" value="1"/>
</dbReference>
<reference evidence="13 14" key="1">
    <citation type="submission" date="2020-09" db="EMBL/GenBank/DDBJ databases">
        <title>Sinomicrobium weinanense sp. nov., a halophilic bacteria isolated from saline-alkali soil.</title>
        <authorList>
            <person name="Wu P."/>
            <person name="Ren H."/>
            <person name="Mei Y."/>
            <person name="Liang Y."/>
            <person name="Chen Z."/>
        </authorList>
    </citation>
    <scope>NUCLEOTIDE SEQUENCE [LARGE SCALE GENOMIC DNA]</scope>
    <source>
        <strain evidence="13 14">FJxs</strain>
    </source>
</reference>
<evidence type="ECO:0000313" key="13">
    <source>
        <dbReference type="EMBL" id="MBC9797175.1"/>
    </source>
</evidence>
<dbReference type="Pfam" id="PF02518">
    <property type="entry name" value="HATPase_c"/>
    <property type="match status" value="1"/>
</dbReference>
<dbReference type="PANTHER" id="PTHR43547">
    <property type="entry name" value="TWO-COMPONENT HISTIDINE KINASE"/>
    <property type="match status" value="1"/>
</dbReference>
<dbReference type="PANTHER" id="PTHR43547:SF2">
    <property type="entry name" value="HYBRID SIGNAL TRANSDUCTION HISTIDINE KINASE C"/>
    <property type="match status" value="1"/>
</dbReference>
<proteinExistence type="predicted"/>
<dbReference type="Gene3D" id="1.10.10.60">
    <property type="entry name" value="Homeodomain-like"/>
    <property type="match status" value="1"/>
</dbReference>
<sequence>MCKTYFRSLTGRDHWVMLVAFVFLMFHYGAYSQSGETHFHELTVKGVPFNKNINVLFEDSFGFLWIGCNTGLYRYDGNTITEYQYDSLDPNSIPNNNINSIVEDPDKNLWIGSESYLIFYSRKKDIFKGFYKNSRSDALYLDSQGFVWSNRKKTGLIKITPHQSADSIKFETYFNYIHSSTFLRGEKKIVNSMTEDNLGRKWVGTPQGIFGMTPDNLIMPTSFDKHVKSLKKFDDDLFMALTNKGLYILKYNATDYTLQVVEAYSTLLKADHITPINTSMAVTSDGNLWIGTTHGLLKGERKRSGYEFNCFSSSNTKGSLLNNQVNTLTMDSYENLWIGTLKGINKYVGRTSVFEHHPVRDKHLTKNTLVNRFITCGKDVYLSTSTGIYRYNQDSNTSEKLHETLDNIKTIKFNYEKDGFYIAHNNSLYRTGSLKIPDRSDGLKFVTKFNKIIMDMACIRKNEVWVGLWEGGVQIFNGNNPLSPFQEDVVRKTAMTHVSVMLRDRSGNLWVGARGEGLFKINPDRKTITHYTPSKENSLSSDAILSLLEDEQHNIWIGTRGGGLNRYNPFNDTFTSYTKKDGLRSNTISAVQKDMQGNIWVSTNAGLARFDINSKKFMSFGIEDGIGESEFIFNSGSANGGHLYFGHSNGFYSVNTNKYSQTDIVPLTVITSFNAMGPSEKKKGMQAASGKNRPLLNSESPIVLPFDRNNINIEFSSLDLTAPQKNKYAYMLEGVNDYWIYAHGPNNSVNYNDLLPRTYTFKVKSTNSDGVWNETPASLTFEIIPPVWLSKWAIAGYAILGLLLLGVAFILVKRWYRLKKKLVKETISREKDNEHNRMKMIFFTDISHELRTPLSLIMGSIEKVVRNKDFTLNPLAIQRLHNNSIRMQRLIDQIMDIRKFDAGGFRVLASKNNAINDIRTFKNAFNDFAKIYHIQYSFIHEDEEIKAWYDTEILEKILFNLLSNAFKYTPEKGEITVTAQKARLDDAAAGKLNLSEGKYLVCSIRDNGVGIPGEELGFIFDRYYQSTKLPGNQIPGTGIGMELVQKLITSHHGAIEVESEEDVYTEFTFYLPVSKKQYPESEILKANGKSIKRHPYKSNRQIIAPPPVTEGNTVPKPGNKPKILLVEDHVELRTMMKEELRADFHVLEASDGREGYALATEKTPQLIISDILMPVEDGIGMLKKIKENTETNHIPVFMLTARDSDDVKVQCLSLGADDYIEKPFSLDFVKWKVKNTLLVRRQLKEKYSKVITGGPSEIEIPSVDEKFIKKLVTIIENSMDDNLLSVEYLASEVGMSRANLYRKLQAIAGETPVNFIKKIRLKRGAQLLKNNNLYISEVAYMTGFRNQKYFSNCFKKEYGMAPKDYARQYADRKKTVNNVPVSD</sequence>
<dbReference type="CDD" id="cd00075">
    <property type="entry name" value="HATPase"/>
    <property type="match status" value="1"/>
</dbReference>
<dbReference type="InterPro" id="IPR001789">
    <property type="entry name" value="Sig_transdc_resp-reg_receiver"/>
</dbReference>
<evidence type="ECO:0000256" key="5">
    <source>
        <dbReference type="ARBA" id="ARBA00023125"/>
    </source>
</evidence>
<dbReference type="SUPFAM" id="SSF55874">
    <property type="entry name" value="ATPase domain of HSP90 chaperone/DNA topoisomerase II/histidine kinase"/>
    <property type="match status" value="1"/>
</dbReference>
<organism evidence="13 14">
    <name type="scientific">Sinomicrobium weinanense</name>
    <dbReference type="NCBI Taxonomy" id="2842200"/>
    <lineage>
        <taxon>Bacteria</taxon>
        <taxon>Pseudomonadati</taxon>
        <taxon>Bacteroidota</taxon>
        <taxon>Flavobacteriia</taxon>
        <taxon>Flavobacteriales</taxon>
        <taxon>Flavobacteriaceae</taxon>
        <taxon>Sinomicrobium</taxon>
    </lineage>
</organism>
<dbReference type="InterPro" id="IPR015943">
    <property type="entry name" value="WD40/YVTN_repeat-like_dom_sf"/>
</dbReference>
<dbReference type="GO" id="GO:0043565">
    <property type="term" value="F:sequence-specific DNA binding"/>
    <property type="evidence" value="ECO:0007669"/>
    <property type="project" value="InterPro"/>
</dbReference>
<feature type="domain" description="Histidine kinase" evidence="11">
    <location>
        <begin position="845"/>
        <end position="1075"/>
    </location>
</feature>
<dbReference type="Gene3D" id="3.30.565.10">
    <property type="entry name" value="Histidine kinase-like ATPase, C-terminal domain"/>
    <property type="match status" value="1"/>
</dbReference>
<dbReference type="Pfam" id="PF00072">
    <property type="entry name" value="Response_reg"/>
    <property type="match status" value="1"/>
</dbReference>
<accession>A0A926JTD4</accession>
<dbReference type="SMART" id="SM00448">
    <property type="entry name" value="REC"/>
    <property type="match status" value="1"/>
</dbReference>
<comment type="catalytic activity">
    <reaction evidence="1">
        <text>ATP + protein L-histidine = ADP + protein N-phospho-L-histidine.</text>
        <dbReference type="EC" id="2.7.13.3"/>
    </reaction>
</comment>
<dbReference type="Pfam" id="PF12833">
    <property type="entry name" value="HTH_18"/>
    <property type="match status" value="1"/>
</dbReference>
<dbReference type="CDD" id="cd00082">
    <property type="entry name" value="HisKA"/>
    <property type="match status" value="1"/>
</dbReference>
<dbReference type="Gene3D" id="2.60.40.10">
    <property type="entry name" value="Immunoglobulins"/>
    <property type="match status" value="1"/>
</dbReference>
<dbReference type="SUPFAM" id="SSF46689">
    <property type="entry name" value="Homeodomain-like"/>
    <property type="match status" value="1"/>
</dbReference>
<evidence type="ECO:0000256" key="4">
    <source>
        <dbReference type="ARBA" id="ARBA00023015"/>
    </source>
</evidence>
<evidence type="ECO:0000256" key="2">
    <source>
        <dbReference type="ARBA" id="ARBA00012438"/>
    </source>
</evidence>
<keyword evidence="4" id="KW-0805">Transcription regulation</keyword>
<dbReference type="InterPro" id="IPR009057">
    <property type="entry name" value="Homeodomain-like_sf"/>
</dbReference>
<keyword evidence="9" id="KW-0472">Membrane</keyword>
<dbReference type="InterPro" id="IPR004358">
    <property type="entry name" value="Sig_transdc_His_kin-like_C"/>
</dbReference>
<dbReference type="InterPro" id="IPR011123">
    <property type="entry name" value="Y_Y_Y"/>
</dbReference>
<dbReference type="InterPro" id="IPR013783">
    <property type="entry name" value="Ig-like_fold"/>
</dbReference>
<feature type="region of interest" description="Disordered" evidence="8">
    <location>
        <begin position="1101"/>
        <end position="1120"/>
    </location>
</feature>
<dbReference type="SUPFAM" id="SSF47384">
    <property type="entry name" value="Homodimeric domain of signal transducing histidine kinase"/>
    <property type="match status" value="1"/>
</dbReference>
<dbReference type="Gene3D" id="2.130.10.10">
    <property type="entry name" value="YVTN repeat-like/Quinoprotein amine dehydrogenase"/>
    <property type="match status" value="3"/>
</dbReference>
<keyword evidence="9" id="KW-1133">Transmembrane helix</keyword>
<feature type="modified residue" description="4-aspartylphosphate" evidence="7">
    <location>
        <position position="1170"/>
    </location>
</feature>